<dbReference type="GO" id="GO:0005524">
    <property type="term" value="F:ATP binding"/>
    <property type="evidence" value="ECO:0007669"/>
    <property type="project" value="UniProtKB-KW"/>
</dbReference>
<evidence type="ECO:0000256" key="3">
    <source>
        <dbReference type="ARBA" id="ARBA00022692"/>
    </source>
</evidence>
<comment type="subcellular location">
    <subcellularLocation>
        <location evidence="1">Cell membrane</location>
        <topology evidence="1">Multi-pass membrane protein</topology>
    </subcellularLocation>
</comment>
<evidence type="ECO:0000259" key="8">
    <source>
        <dbReference type="Pfam" id="PF12704"/>
    </source>
</evidence>
<name>A0A916QKG2_9GAMM</name>
<dbReference type="Pfam" id="PF12704">
    <property type="entry name" value="MacB_PCD"/>
    <property type="match status" value="1"/>
</dbReference>
<dbReference type="InterPro" id="IPR025857">
    <property type="entry name" value="MacB_PCD"/>
</dbReference>
<dbReference type="RefSeq" id="WP_068810063.1">
    <property type="nucleotide sequence ID" value="NZ_BMIY01000010.1"/>
</dbReference>
<dbReference type="PANTHER" id="PTHR30572:SF18">
    <property type="entry name" value="ABC-TYPE MACROLIDE FAMILY EXPORT SYSTEM PERMEASE COMPONENT 2"/>
    <property type="match status" value="1"/>
</dbReference>
<evidence type="ECO:0000256" key="4">
    <source>
        <dbReference type="ARBA" id="ARBA00022989"/>
    </source>
</evidence>
<accession>A0A916QKG2</accession>
<keyword evidence="9" id="KW-0067">ATP-binding</keyword>
<dbReference type="AlphaFoldDB" id="A0A916QKG2"/>
<keyword evidence="3 6" id="KW-0812">Transmembrane</keyword>
<dbReference type="GO" id="GO:0022857">
    <property type="term" value="F:transmembrane transporter activity"/>
    <property type="evidence" value="ECO:0007669"/>
    <property type="project" value="TreeGrafter"/>
</dbReference>
<protein>
    <submittedName>
        <fullName evidence="9">ABC transporter ATP-binding protein</fullName>
    </submittedName>
</protein>
<dbReference type="OrthoDB" id="8735006at2"/>
<evidence type="ECO:0000256" key="6">
    <source>
        <dbReference type="SAM" id="Phobius"/>
    </source>
</evidence>
<sequence length="435" mass="48276">MFFYYIKLALLSYRRNPVLSSLMVLAIAVGIGAFMVVYTLTYIMGGDPIPQKSDQLYHIQFDYGDPAISAFEPPPQLTYRDAMAMLEAPFDYPRTATSRFSEAIEPPSRNIAPFFANGRGALSDFFTMFDVPFLYGGPWGAESDSNGEQVVVLSRDMNDRLFGGENSVGKNLDLGGLVFTIVGVLDEWQPIPKFYDLNNGQFNVSEEVYVPWHLIASQELRRSGNTNCWAPPEGDDFQAFLNAECAWIQYWVQLPDQNAFNEYQSFLNSYVEEQRAFGRMRVPVDKRLFNVIEWMEEQEALPNEIKVLTVLAGLLLAVCLLNTVGLLLAKFLGKSAELGVRQALGANKSSLMIQHTIETGVLGTIGGLLGLGFAVLGMEGVKILLSGDIPLDWLGIDMTMAMTTVGLAIISGVFAGLYPIWRTSRINPAIHLKTQ</sequence>
<feature type="transmembrane region" description="Helical" evidence="6">
    <location>
        <begin position="357"/>
        <end position="378"/>
    </location>
</feature>
<evidence type="ECO:0000313" key="9">
    <source>
        <dbReference type="EMBL" id="GFZ79668.1"/>
    </source>
</evidence>
<reference evidence="9" key="1">
    <citation type="journal article" date="2014" name="Int. J. Syst. Evol. Microbiol.">
        <title>Complete genome sequence of Corynebacterium casei LMG S-19264T (=DSM 44701T), isolated from a smear-ripened cheese.</title>
        <authorList>
            <consortium name="US DOE Joint Genome Institute (JGI-PGF)"/>
            <person name="Walter F."/>
            <person name="Albersmeier A."/>
            <person name="Kalinowski J."/>
            <person name="Ruckert C."/>
        </authorList>
    </citation>
    <scope>NUCLEOTIDE SEQUENCE</scope>
    <source>
        <strain evidence="9">CGMCC 1.15425</strain>
    </source>
</reference>
<evidence type="ECO:0000313" key="10">
    <source>
        <dbReference type="Proteomes" id="UP000627715"/>
    </source>
</evidence>
<keyword evidence="4 6" id="KW-1133">Transmembrane helix</keyword>
<proteinExistence type="predicted"/>
<evidence type="ECO:0000256" key="2">
    <source>
        <dbReference type="ARBA" id="ARBA00022475"/>
    </source>
</evidence>
<keyword evidence="9" id="KW-0547">Nucleotide-binding</keyword>
<feature type="domain" description="ABC3 transporter permease C-terminal" evidence="7">
    <location>
        <begin position="310"/>
        <end position="428"/>
    </location>
</feature>
<dbReference type="EMBL" id="BMIY01000010">
    <property type="protein sequence ID" value="GFZ79668.1"/>
    <property type="molecule type" value="Genomic_DNA"/>
</dbReference>
<dbReference type="InterPro" id="IPR050250">
    <property type="entry name" value="Macrolide_Exporter_MacB"/>
</dbReference>
<dbReference type="PANTHER" id="PTHR30572">
    <property type="entry name" value="MEMBRANE COMPONENT OF TRANSPORTER-RELATED"/>
    <property type="match status" value="1"/>
</dbReference>
<keyword evidence="10" id="KW-1185">Reference proteome</keyword>
<dbReference type="InterPro" id="IPR003838">
    <property type="entry name" value="ABC3_permease_C"/>
</dbReference>
<feature type="transmembrane region" description="Helical" evidence="6">
    <location>
        <begin position="21"/>
        <end position="44"/>
    </location>
</feature>
<feature type="domain" description="MacB-like periplasmic core" evidence="8">
    <location>
        <begin position="20"/>
        <end position="225"/>
    </location>
</feature>
<gene>
    <name evidence="9" type="primary">ybjZ</name>
    <name evidence="9" type="ORF">GCM10011403_23490</name>
</gene>
<organism evidence="9 10">
    <name type="scientific">Pseudohongiella nitratireducens</name>
    <dbReference type="NCBI Taxonomy" id="1768907"/>
    <lineage>
        <taxon>Bacteria</taxon>
        <taxon>Pseudomonadati</taxon>
        <taxon>Pseudomonadota</taxon>
        <taxon>Gammaproteobacteria</taxon>
        <taxon>Pseudomonadales</taxon>
        <taxon>Pseudohongiellaceae</taxon>
        <taxon>Pseudohongiella</taxon>
    </lineage>
</organism>
<reference evidence="9" key="2">
    <citation type="submission" date="2020-09" db="EMBL/GenBank/DDBJ databases">
        <authorList>
            <person name="Sun Q."/>
            <person name="Zhou Y."/>
        </authorList>
    </citation>
    <scope>NUCLEOTIDE SEQUENCE</scope>
    <source>
        <strain evidence="9">CGMCC 1.15425</strain>
    </source>
</reference>
<evidence type="ECO:0000259" key="7">
    <source>
        <dbReference type="Pfam" id="PF02687"/>
    </source>
</evidence>
<comment type="caution">
    <text evidence="9">The sequence shown here is derived from an EMBL/GenBank/DDBJ whole genome shotgun (WGS) entry which is preliminary data.</text>
</comment>
<keyword evidence="5 6" id="KW-0472">Membrane</keyword>
<dbReference type="GO" id="GO:0005886">
    <property type="term" value="C:plasma membrane"/>
    <property type="evidence" value="ECO:0007669"/>
    <property type="project" value="UniProtKB-SubCell"/>
</dbReference>
<dbReference type="Pfam" id="PF02687">
    <property type="entry name" value="FtsX"/>
    <property type="match status" value="1"/>
</dbReference>
<dbReference type="Proteomes" id="UP000627715">
    <property type="component" value="Unassembled WGS sequence"/>
</dbReference>
<feature type="transmembrane region" description="Helical" evidence="6">
    <location>
        <begin position="307"/>
        <end position="329"/>
    </location>
</feature>
<feature type="transmembrane region" description="Helical" evidence="6">
    <location>
        <begin position="398"/>
        <end position="421"/>
    </location>
</feature>
<evidence type="ECO:0000256" key="5">
    <source>
        <dbReference type="ARBA" id="ARBA00023136"/>
    </source>
</evidence>
<keyword evidence="2" id="KW-1003">Cell membrane</keyword>
<evidence type="ECO:0000256" key="1">
    <source>
        <dbReference type="ARBA" id="ARBA00004651"/>
    </source>
</evidence>